<keyword evidence="2" id="KW-1185">Reference proteome</keyword>
<name>A0ABR0RPW7_9EURO</name>
<dbReference type="Proteomes" id="UP001334248">
    <property type="component" value="Unassembled WGS sequence"/>
</dbReference>
<evidence type="ECO:0000313" key="2">
    <source>
        <dbReference type="Proteomes" id="UP001334248"/>
    </source>
</evidence>
<comment type="caution">
    <text evidence="1">The sequence shown here is derived from an EMBL/GenBank/DDBJ whole genome shotgun (WGS) entry which is preliminary data.</text>
</comment>
<organism evidence="1 2">
    <name type="scientific">Knufia obscura</name>
    <dbReference type="NCBI Taxonomy" id="1635080"/>
    <lineage>
        <taxon>Eukaryota</taxon>
        <taxon>Fungi</taxon>
        <taxon>Dikarya</taxon>
        <taxon>Ascomycota</taxon>
        <taxon>Pezizomycotina</taxon>
        <taxon>Eurotiomycetes</taxon>
        <taxon>Chaetothyriomycetidae</taxon>
        <taxon>Chaetothyriales</taxon>
        <taxon>Trichomeriaceae</taxon>
        <taxon>Knufia</taxon>
    </lineage>
</organism>
<dbReference type="RefSeq" id="XP_064730732.1">
    <property type="nucleotide sequence ID" value="XM_064873628.1"/>
</dbReference>
<reference evidence="1 2" key="1">
    <citation type="journal article" date="2023" name="Res Sq">
        <title>Genomic and morphological characterization of Knufia obscura isolated from the Mars 2020 spacecraft assembly facility.</title>
        <authorList>
            <person name="Chander A.M."/>
            <person name="Teixeira M.M."/>
            <person name="Singh N.K."/>
            <person name="Williams M.P."/>
            <person name="Parker C.W."/>
            <person name="Leo P."/>
            <person name="Stajich J.E."/>
            <person name="Torok T."/>
            <person name="Tighe S."/>
            <person name="Mason C.E."/>
            <person name="Venkateswaran K."/>
        </authorList>
    </citation>
    <scope>NUCLEOTIDE SEQUENCE [LARGE SCALE GENOMIC DNA]</scope>
    <source>
        <strain evidence="1 2">CCFEE 5817</strain>
    </source>
</reference>
<proteinExistence type="predicted"/>
<sequence>MVNNTGFCQLEPAYTITMYVTGANSVGVLSNGSDFAHYELNAGSMNTVESFDGPKIEGQVVSGGDWLYIDSSRDHARVNVKAMVKTIDGTTISVSWTGHCDLDDKIKAVFTGGPGASTTPFGRLIDQATIEAAHPDFAVLEKSCFVGSGRFVLQDGNMAVETRISRVVAPDEM</sequence>
<accession>A0ABR0RPW7</accession>
<protein>
    <submittedName>
        <fullName evidence="1">Uncharacterized protein</fullName>
    </submittedName>
</protein>
<gene>
    <name evidence="1" type="ORF">PMZ80_005207</name>
</gene>
<evidence type="ECO:0000313" key="1">
    <source>
        <dbReference type="EMBL" id="KAK5942642.1"/>
    </source>
</evidence>
<dbReference type="Pfam" id="PF11578">
    <property type="entry name" value="DUF3237"/>
    <property type="match status" value="1"/>
</dbReference>
<dbReference type="GeneID" id="89998656"/>
<dbReference type="Gene3D" id="2.40.160.20">
    <property type="match status" value="1"/>
</dbReference>
<dbReference type="EMBL" id="JAVHJV010000005">
    <property type="protein sequence ID" value="KAK5942642.1"/>
    <property type="molecule type" value="Genomic_DNA"/>
</dbReference>